<gene>
    <name evidence="1" type="ORF">SCOCK_230093</name>
</gene>
<evidence type="ECO:0000313" key="1">
    <source>
        <dbReference type="EMBL" id="CAG6393992.1"/>
    </source>
</evidence>
<evidence type="ECO:0000313" key="2">
    <source>
        <dbReference type="Proteomes" id="UP001152519"/>
    </source>
</evidence>
<sequence>MTMDRLARTVREQVALGRLLPLGGAGDAAWITESAAVGALRRAAANVPGVRLRAVALELDEDAPEPERAGGAAPVGALPYRPLRITGDFEAALDEPLPRSADRLRAALWATAQDWLGVPVHSVDLAVTGLLDGGLPSEQVLEGVVVEDGDPARELTQAPAAGDPAPRVAAAALAVPGVLRLTRRLAGLGSGVSVRDTAAGEGTAAGRRVQLQFAVAAGHRPYQVARAVTAAVTPVAAADAPGPVATAVVVTDTQ</sequence>
<dbReference type="EMBL" id="CAJSLV010000052">
    <property type="protein sequence ID" value="CAG6393992.1"/>
    <property type="molecule type" value="Genomic_DNA"/>
</dbReference>
<evidence type="ECO:0008006" key="3">
    <source>
        <dbReference type="Google" id="ProtNLM"/>
    </source>
</evidence>
<name>A0A9W4GR27_9ACTN</name>
<protein>
    <recommendedName>
        <fullName evidence="3">Nucleopolyhedrovirus P10 family protein</fullName>
    </recommendedName>
</protein>
<organism evidence="1 2">
    <name type="scientific">Actinacidiphila cocklensis</name>
    <dbReference type="NCBI Taxonomy" id="887465"/>
    <lineage>
        <taxon>Bacteria</taxon>
        <taxon>Bacillati</taxon>
        <taxon>Actinomycetota</taxon>
        <taxon>Actinomycetes</taxon>
        <taxon>Kitasatosporales</taxon>
        <taxon>Streptomycetaceae</taxon>
        <taxon>Actinacidiphila</taxon>
    </lineage>
</organism>
<dbReference type="AlphaFoldDB" id="A0A9W4GR27"/>
<comment type="caution">
    <text evidence="1">The sequence shown here is derived from an EMBL/GenBank/DDBJ whole genome shotgun (WGS) entry which is preliminary data.</text>
</comment>
<proteinExistence type="predicted"/>
<reference evidence="1" key="1">
    <citation type="submission" date="2021-05" db="EMBL/GenBank/DDBJ databases">
        <authorList>
            <person name="Arsene-Ploetze F."/>
        </authorList>
    </citation>
    <scope>NUCLEOTIDE SEQUENCE</scope>
    <source>
        <strain evidence="1">DSM 42138</strain>
    </source>
</reference>
<keyword evidence="2" id="KW-1185">Reference proteome</keyword>
<dbReference type="Proteomes" id="UP001152519">
    <property type="component" value="Unassembled WGS sequence"/>
</dbReference>
<accession>A0A9W4GR27</accession>